<dbReference type="CDD" id="cd16329">
    <property type="entry name" value="LolA_like"/>
    <property type="match status" value="1"/>
</dbReference>
<dbReference type="Proteomes" id="UP000276985">
    <property type="component" value="Unassembled WGS sequence"/>
</dbReference>
<reference evidence="2 3" key="1">
    <citation type="submission" date="2018-12" db="EMBL/GenBank/DDBJ databases">
        <title>Pseudomonas aeruginosa Diversity Panel.</title>
        <authorList>
            <person name="Snesrud E."/>
            <person name="Mcgann P."/>
        </authorList>
    </citation>
    <scope>NUCLEOTIDE SEQUENCE [LARGE SCALE GENOMIC DNA]</scope>
    <source>
        <strain evidence="2 3">MRSN6241</strain>
    </source>
</reference>
<dbReference type="Gene3D" id="2.50.20.10">
    <property type="entry name" value="Lipoprotein localisation LolA/LolB/LppX"/>
    <property type="match status" value="1"/>
</dbReference>
<proteinExistence type="predicted"/>
<accession>A0ABD7JZP9</accession>
<keyword evidence="1" id="KW-0732">Signal</keyword>
<dbReference type="AlphaFoldDB" id="A0ABD7JZP9"/>
<name>A0ABD7JZP9_PSEAI</name>
<protein>
    <submittedName>
        <fullName evidence="2">DUF1329 domain-containing protein</fullName>
    </submittedName>
</protein>
<dbReference type="PROSITE" id="PS51257">
    <property type="entry name" value="PROKAR_LIPOPROTEIN"/>
    <property type="match status" value="1"/>
</dbReference>
<dbReference type="RefSeq" id="WP_003117266.1">
    <property type="nucleotide sequence ID" value="NZ_CAADKV010000872.1"/>
</dbReference>
<comment type="caution">
    <text evidence="2">The sequence shown here is derived from an EMBL/GenBank/DDBJ whole genome shotgun (WGS) entry which is preliminary data.</text>
</comment>
<gene>
    <name evidence="2" type="ORF">DY940_20725</name>
</gene>
<evidence type="ECO:0000256" key="1">
    <source>
        <dbReference type="SAM" id="SignalP"/>
    </source>
</evidence>
<sequence length="448" mass="50100">MSLILRKLPLAVALLAACSLAQAKQTDAAQLDNTLTPLGAERAGNADGSIPAWTGGLKAGAAAIGADGDYADPFASEQPLYTVSKANLAQYKDVLSAGQQAMFARYPDYRMRVFPSHRSAVIPQAYQDESRKNLTQVSLADSGNGLTGYHFGVPFPQPTEALEVLWNHLTRYRGGSILRDFSSATVQAKGDYTLVTYRQLVGFREKISDLDPEANLLFYTRVQTNSPSRYAGEVTLVQEPINQVSTPRAAWQYIPGQRRVRRAPTVAYDNSARYSFGQVVSDSVDGFNGAPDRYDWKLIGKRDLLVGYNTFALASKKASYDELLKPGYLNPDLNRYEKHRVWVIEATLKPGARHVYGKRRFYIDEDTWQIMASDIYDNRGELWRNYESFLTQYHDLQLPMTAVETTYDLISGLYAVNYLTNGIDHRAEFGKPVKEAEFTPAELKRLGK</sequence>
<organism evidence="2 3">
    <name type="scientific">Pseudomonas aeruginosa</name>
    <dbReference type="NCBI Taxonomy" id="287"/>
    <lineage>
        <taxon>Bacteria</taxon>
        <taxon>Pseudomonadati</taxon>
        <taxon>Pseudomonadota</taxon>
        <taxon>Gammaproteobacteria</taxon>
        <taxon>Pseudomonadales</taxon>
        <taxon>Pseudomonadaceae</taxon>
        <taxon>Pseudomonas</taxon>
    </lineage>
</organism>
<dbReference type="EMBL" id="RXTL01000025">
    <property type="protein sequence ID" value="RTS43738.1"/>
    <property type="molecule type" value="Genomic_DNA"/>
</dbReference>
<feature type="chain" id="PRO_5044876053" evidence="1">
    <location>
        <begin position="24"/>
        <end position="448"/>
    </location>
</feature>
<dbReference type="InterPro" id="IPR010752">
    <property type="entry name" value="DUF1329"/>
</dbReference>
<evidence type="ECO:0000313" key="3">
    <source>
        <dbReference type="Proteomes" id="UP000276985"/>
    </source>
</evidence>
<dbReference type="Pfam" id="PF07044">
    <property type="entry name" value="DUF1329"/>
    <property type="match status" value="1"/>
</dbReference>
<evidence type="ECO:0000313" key="2">
    <source>
        <dbReference type="EMBL" id="RTS43738.1"/>
    </source>
</evidence>
<feature type="signal peptide" evidence="1">
    <location>
        <begin position="1"/>
        <end position="23"/>
    </location>
</feature>